<organism evidence="1 2">
    <name type="scientific">Microcystis aeruginosa PCC 9701</name>
    <dbReference type="NCBI Taxonomy" id="721123"/>
    <lineage>
        <taxon>Bacteria</taxon>
        <taxon>Bacillati</taxon>
        <taxon>Cyanobacteriota</taxon>
        <taxon>Cyanophyceae</taxon>
        <taxon>Oscillatoriophycideae</taxon>
        <taxon>Chroococcales</taxon>
        <taxon>Microcystaceae</taxon>
        <taxon>Microcystis</taxon>
    </lineage>
</organism>
<reference evidence="1 2" key="1">
    <citation type="submission" date="2012-04" db="EMBL/GenBank/DDBJ databases">
        <authorList>
            <person name="Genoscope - CEA"/>
        </authorList>
    </citation>
    <scope>NUCLEOTIDE SEQUENCE [LARGE SCALE GENOMIC DNA]</scope>
    <source>
        <strain evidence="1 2">9701</strain>
    </source>
</reference>
<protein>
    <submittedName>
        <fullName evidence="1">Uncharacterized protein</fullName>
    </submittedName>
</protein>
<proteinExistence type="predicted"/>
<evidence type="ECO:0000313" key="2">
    <source>
        <dbReference type="Proteomes" id="UP000004047"/>
    </source>
</evidence>
<dbReference type="HOGENOM" id="CLU_3330219_0_0_3"/>
<dbReference type="Proteomes" id="UP000004047">
    <property type="component" value="Unassembled WGS sequence"/>
</dbReference>
<sequence>MPYLGIGFGAGIIIGSYFGYQKAVSEMPAQPGAIEQPR</sequence>
<comment type="caution">
    <text evidence="1">The sequence shown here is derived from an EMBL/GenBank/DDBJ whole genome shotgun (WGS) entry which is preliminary data.</text>
</comment>
<evidence type="ECO:0000313" key="1">
    <source>
        <dbReference type="EMBL" id="CCI34737.1"/>
    </source>
</evidence>
<accession>I4IKB3</accession>
<gene>
    <name evidence="1" type="ORF">MICAK_1020013</name>
</gene>
<dbReference type="EMBL" id="CAIQ01000005">
    <property type="protein sequence ID" value="CCI34737.1"/>
    <property type="molecule type" value="Genomic_DNA"/>
</dbReference>
<dbReference type="AlphaFoldDB" id="I4IKB3"/>
<name>I4IKB3_MICAE</name>